<dbReference type="STRING" id="5098.A0A507QK56"/>
<feature type="compositionally biased region" description="Basic and acidic residues" evidence="1">
    <location>
        <begin position="133"/>
        <end position="144"/>
    </location>
</feature>
<comment type="caution">
    <text evidence="2">The sequence shown here is derived from an EMBL/GenBank/DDBJ whole genome shotgun (WGS) entry which is preliminary data.</text>
</comment>
<dbReference type="AlphaFoldDB" id="A0A507QK56"/>
<dbReference type="OrthoDB" id="5345625at2759"/>
<feature type="compositionally biased region" description="Basic and acidic residues" evidence="1">
    <location>
        <begin position="221"/>
        <end position="230"/>
    </location>
</feature>
<feature type="compositionally biased region" description="Polar residues" evidence="1">
    <location>
        <begin position="117"/>
        <end position="131"/>
    </location>
</feature>
<dbReference type="Proteomes" id="UP000319663">
    <property type="component" value="Unassembled WGS sequence"/>
</dbReference>
<organism evidence="2 3">
    <name type="scientific">Monascus purpureus</name>
    <name type="common">Red mold</name>
    <name type="synonym">Monascus anka</name>
    <dbReference type="NCBI Taxonomy" id="5098"/>
    <lineage>
        <taxon>Eukaryota</taxon>
        <taxon>Fungi</taxon>
        <taxon>Dikarya</taxon>
        <taxon>Ascomycota</taxon>
        <taxon>Pezizomycotina</taxon>
        <taxon>Eurotiomycetes</taxon>
        <taxon>Eurotiomycetidae</taxon>
        <taxon>Eurotiales</taxon>
        <taxon>Aspergillaceae</taxon>
        <taxon>Monascus</taxon>
    </lineage>
</organism>
<evidence type="ECO:0000256" key="1">
    <source>
        <dbReference type="SAM" id="MobiDB-lite"/>
    </source>
</evidence>
<feature type="region of interest" description="Disordered" evidence="1">
    <location>
        <begin position="215"/>
        <end position="319"/>
    </location>
</feature>
<evidence type="ECO:0000313" key="3">
    <source>
        <dbReference type="Proteomes" id="UP000319663"/>
    </source>
</evidence>
<evidence type="ECO:0000313" key="2">
    <source>
        <dbReference type="EMBL" id="TQB68011.1"/>
    </source>
</evidence>
<name>A0A507QK56_MONPU</name>
<feature type="compositionally biased region" description="Polar residues" evidence="1">
    <location>
        <begin position="261"/>
        <end position="281"/>
    </location>
</feature>
<protein>
    <submittedName>
        <fullName evidence="2">Uncharacterized protein</fullName>
    </submittedName>
</protein>
<accession>A0A507QK56</accession>
<dbReference type="EMBL" id="VIFY01000265">
    <property type="protein sequence ID" value="TQB68011.1"/>
    <property type="molecule type" value="Genomic_DNA"/>
</dbReference>
<proteinExistence type="predicted"/>
<reference evidence="2 3" key="1">
    <citation type="submission" date="2019-06" db="EMBL/GenBank/DDBJ databases">
        <title>Wine fermentation using esterase from Monascus purpureus.</title>
        <authorList>
            <person name="Geng C."/>
            <person name="Zhang Y."/>
        </authorList>
    </citation>
    <scope>NUCLEOTIDE SEQUENCE [LARGE SCALE GENOMIC DNA]</scope>
    <source>
        <strain evidence="2">HQ1</strain>
    </source>
</reference>
<sequence length="342" mass="37302">MHSIKSQSTPVKDGRRVLGEKTVNACQSPTSRNVDALLKTGSPVKRSLFKGLSHRKLSSSFCAGQKRTIDDVEGNEVTKPGSRGIVQLVPSLNKEQAQGSEQSAAEDGIQQNTQLDATESDQQTGHHNASSLPDKHSYPGKETRSTTTIPGDSEARRRFIQNKAHLLRSRIQSAMHHVRDHEFDRRLSELEAHSRKIPRLSLPSTPISHIVRRATTPPSEETPKLQHAPELKLASRTSSNPSGLSSPPLSAGDSGDEETITPRQSTTRSRLGSPLQLSSPPATVLRGGCARTQTEENSPRTVRGRSYTADEHTMPSQKGDAVDGLLKLMKVETPETLDDWTG</sequence>
<feature type="compositionally biased region" description="Low complexity" evidence="1">
    <location>
        <begin position="238"/>
        <end position="253"/>
    </location>
</feature>
<feature type="region of interest" description="Disordered" evidence="1">
    <location>
        <begin position="117"/>
        <end position="155"/>
    </location>
</feature>
<gene>
    <name evidence="2" type="ORF">MPDQ_004181</name>
</gene>
<keyword evidence="3" id="KW-1185">Reference proteome</keyword>